<gene>
    <name evidence="3" type="ORF">B1B_03564</name>
</gene>
<name>T1CUV0_9ZZZZ</name>
<keyword evidence="1" id="KW-0175">Coiled coil</keyword>
<reference evidence="3" key="1">
    <citation type="submission" date="2013-08" db="EMBL/GenBank/DDBJ databases">
        <authorList>
            <person name="Mendez C."/>
            <person name="Richter M."/>
            <person name="Ferrer M."/>
            <person name="Sanchez J."/>
        </authorList>
    </citation>
    <scope>NUCLEOTIDE SEQUENCE</scope>
</reference>
<dbReference type="InterPro" id="IPR027417">
    <property type="entry name" value="P-loop_NTPase"/>
</dbReference>
<reference evidence="3" key="2">
    <citation type="journal article" date="2014" name="ISME J.">
        <title>Microbial stratification in low pH oxic and suboxic macroscopic growths along an acid mine drainage.</title>
        <authorList>
            <person name="Mendez-Garcia C."/>
            <person name="Mesa V."/>
            <person name="Sprenger R.R."/>
            <person name="Richter M."/>
            <person name="Diez M.S."/>
            <person name="Solano J."/>
            <person name="Bargiela R."/>
            <person name="Golyshina O.V."/>
            <person name="Manteca A."/>
            <person name="Ramos J.L."/>
            <person name="Gallego J.R."/>
            <person name="Llorente I."/>
            <person name="Martins Dos Santos V.A."/>
            <person name="Jensen O.N."/>
            <person name="Pelaez A.I."/>
            <person name="Sanchez J."/>
            <person name="Ferrer M."/>
        </authorList>
    </citation>
    <scope>NUCLEOTIDE SEQUENCE</scope>
</reference>
<feature type="coiled-coil region" evidence="1">
    <location>
        <begin position="72"/>
        <end position="109"/>
    </location>
</feature>
<dbReference type="SUPFAM" id="SSF52540">
    <property type="entry name" value="P-loop containing nucleoside triphosphate hydrolases"/>
    <property type="match status" value="1"/>
</dbReference>
<dbReference type="EMBL" id="AUZY01002197">
    <property type="protein sequence ID" value="EQD72784.1"/>
    <property type="molecule type" value="Genomic_DNA"/>
</dbReference>
<accession>T1CUV0</accession>
<sequence>MVMDQLRRLAEEEERLRAQASELADRGVPRSRQIAEIRARLALEPARRAEAEVLEAARARAEAARLAQVDAVARLSERAEEAVRRQRRAEAAAAERDRLNRDAETVESKAEWLATGFHDAVLTMEKRVLEQAQADFAETFRVYFAALMDDVDLVAVVDAAFTPSVEIRGRETPAEALSGGERTSLALAYRLALSRVVRALGHLRLDTLLLDEPTDGFSPEQVQSMGELLARLDLPQVILVSHERELESIADRVVVVEKTDGASALRESSRPDAASADGSVPAT</sequence>
<evidence type="ECO:0000256" key="1">
    <source>
        <dbReference type="SAM" id="Coils"/>
    </source>
</evidence>
<comment type="caution">
    <text evidence="3">The sequence shown here is derived from an EMBL/GenBank/DDBJ whole genome shotgun (WGS) entry which is preliminary data.</text>
</comment>
<dbReference type="PANTHER" id="PTHR32114">
    <property type="entry name" value="ABC TRANSPORTER ABCH.3"/>
    <property type="match status" value="1"/>
</dbReference>
<evidence type="ECO:0000313" key="3">
    <source>
        <dbReference type="EMBL" id="EQD72784.1"/>
    </source>
</evidence>
<feature type="region of interest" description="Disordered" evidence="2">
    <location>
        <begin position="261"/>
        <end position="283"/>
    </location>
</feature>
<protein>
    <submittedName>
        <fullName evidence="3">SMC domain protein</fullName>
    </submittedName>
</protein>
<evidence type="ECO:0000256" key="2">
    <source>
        <dbReference type="SAM" id="MobiDB-lite"/>
    </source>
</evidence>
<proteinExistence type="predicted"/>
<dbReference type="Gene3D" id="3.40.50.300">
    <property type="entry name" value="P-loop containing nucleotide triphosphate hydrolases"/>
    <property type="match status" value="1"/>
</dbReference>
<dbReference type="AlphaFoldDB" id="T1CUV0"/>
<organism evidence="3">
    <name type="scientific">mine drainage metagenome</name>
    <dbReference type="NCBI Taxonomy" id="410659"/>
    <lineage>
        <taxon>unclassified sequences</taxon>
        <taxon>metagenomes</taxon>
        <taxon>ecological metagenomes</taxon>
    </lineage>
</organism>
<dbReference type="PANTHER" id="PTHR32114:SF2">
    <property type="entry name" value="ABC TRANSPORTER ABCH.3"/>
    <property type="match status" value="1"/>
</dbReference>